<comment type="caution">
    <text evidence="3">The sequence shown here is derived from an EMBL/GenBank/DDBJ whole genome shotgun (WGS) entry which is preliminary data.</text>
</comment>
<feature type="chain" id="PRO_5042240059" evidence="2">
    <location>
        <begin position="22"/>
        <end position="164"/>
    </location>
</feature>
<dbReference type="RefSeq" id="WP_255039725.1">
    <property type="nucleotide sequence ID" value="NZ_RJUF01000194.1"/>
</dbReference>
<feature type="region of interest" description="Disordered" evidence="1">
    <location>
        <begin position="28"/>
        <end position="47"/>
    </location>
</feature>
<reference evidence="3 4" key="1">
    <citation type="submission" date="2018-11" db="EMBL/GenBank/DDBJ databases">
        <title>Novel bacteria species description.</title>
        <authorList>
            <person name="Han J.-H."/>
        </authorList>
    </citation>
    <scope>NUCLEOTIDE SEQUENCE [LARGE SCALE GENOMIC DNA]</scope>
    <source>
        <strain evidence="3 4">KCTC23259</strain>
    </source>
</reference>
<organism evidence="3 4">
    <name type="scientific">Lacihabitans soyangensis</name>
    <dbReference type="NCBI Taxonomy" id="869394"/>
    <lineage>
        <taxon>Bacteria</taxon>
        <taxon>Pseudomonadati</taxon>
        <taxon>Bacteroidota</taxon>
        <taxon>Cytophagia</taxon>
        <taxon>Cytophagales</taxon>
        <taxon>Leadbetterellaceae</taxon>
        <taxon>Lacihabitans</taxon>
    </lineage>
</organism>
<feature type="signal peptide" evidence="2">
    <location>
        <begin position="1"/>
        <end position="21"/>
    </location>
</feature>
<dbReference type="PROSITE" id="PS51257">
    <property type="entry name" value="PROKAR_LIPOPROTEIN"/>
    <property type="match status" value="1"/>
</dbReference>
<name>A0AAE3H7P3_9BACT</name>
<gene>
    <name evidence="3" type="ORF">EGI31_24025</name>
</gene>
<dbReference type="AlphaFoldDB" id="A0AAE3H7P3"/>
<evidence type="ECO:0000256" key="2">
    <source>
        <dbReference type="SAM" id="SignalP"/>
    </source>
</evidence>
<accession>A0AAE3H7P3</accession>
<sequence>MKTIKKLSFLFLVTLSITSCGKLDITPDDNDDSGSSSGSKVSGSMKGTLDGKAWEAKSVSFGGLFATIDMVGKIDDNNFISLQFTDTKLELGKTYQFDNKNLEANLLGVIVGTIDGKNMLSKSGTFKFTKYKKNSVIEGEMNVILTNFLDPDKEFKNCTFSMKY</sequence>
<protein>
    <submittedName>
        <fullName evidence="3">Uncharacterized protein</fullName>
    </submittedName>
</protein>
<evidence type="ECO:0000256" key="1">
    <source>
        <dbReference type="SAM" id="MobiDB-lite"/>
    </source>
</evidence>
<evidence type="ECO:0000313" key="4">
    <source>
        <dbReference type="Proteomes" id="UP001204144"/>
    </source>
</evidence>
<keyword evidence="4" id="KW-1185">Reference proteome</keyword>
<dbReference type="EMBL" id="RJUF01000194">
    <property type="protein sequence ID" value="MCP9766017.1"/>
    <property type="molecule type" value="Genomic_DNA"/>
</dbReference>
<dbReference type="Proteomes" id="UP001204144">
    <property type="component" value="Unassembled WGS sequence"/>
</dbReference>
<proteinExistence type="predicted"/>
<feature type="compositionally biased region" description="Low complexity" evidence="1">
    <location>
        <begin position="33"/>
        <end position="47"/>
    </location>
</feature>
<keyword evidence="2" id="KW-0732">Signal</keyword>
<evidence type="ECO:0000313" key="3">
    <source>
        <dbReference type="EMBL" id="MCP9766017.1"/>
    </source>
</evidence>